<keyword evidence="3" id="KW-1185">Reference proteome</keyword>
<feature type="chain" id="PRO_5026140859" evidence="1">
    <location>
        <begin position="20"/>
        <end position="112"/>
    </location>
</feature>
<name>A0A6I6IRR5_9RHOB</name>
<keyword evidence="1" id="KW-0732">Signal</keyword>
<protein>
    <submittedName>
        <fullName evidence="2">Uncharacterized protein</fullName>
    </submittedName>
</protein>
<evidence type="ECO:0000313" key="3">
    <source>
        <dbReference type="Proteomes" id="UP000428330"/>
    </source>
</evidence>
<dbReference type="RefSeq" id="WP_157707254.1">
    <property type="nucleotide sequence ID" value="NZ_CP034348.1"/>
</dbReference>
<sequence length="112" mass="11774">MIRIGFCCLALISAAPAQAFNCLFDTECYEAEGCAASNFDIDVSTEDKTLSAAFGDLTILAIKRSESLVTLFATGGGAEYMLSATPEAARLSVQMNQGPLVLSYLGICEGAF</sequence>
<organism evidence="2 3">
    <name type="scientific">Roseovarius faecimaris</name>
    <dbReference type="NCBI Taxonomy" id="2494550"/>
    <lineage>
        <taxon>Bacteria</taxon>
        <taxon>Pseudomonadati</taxon>
        <taxon>Pseudomonadota</taxon>
        <taxon>Alphaproteobacteria</taxon>
        <taxon>Rhodobacterales</taxon>
        <taxon>Roseobacteraceae</taxon>
        <taxon>Roseovarius</taxon>
    </lineage>
</organism>
<evidence type="ECO:0000313" key="2">
    <source>
        <dbReference type="EMBL" id="QGX98571.1"/>
    </source>
</evidence>
<gene>
    <name evidence="2" type="ORF">EI983_09890</name>
</gene>
<reference evidence="3" key="1">
    <citation type="submission" date="2018-12" db="EMBL/GenBank/DDBJ databases">
        <title>Complete genome sequence of Roseovarius sp. MME-070.</title>
        <authorList>
            <person name="Nam Y.-D."/>
            <person name="Kang J."/>
            <person name="Chung W.-H."/>
            <person name="Park Y.S."/>
        </authorList>
    </citation>
    <scope>NUCLEOTIDE SEQUENCE [LARGE SCALE GENOMIC DNA]</scope>
    <source>
        <strain evidence="3">MME-070</strain>
    </source>
</reference>
<dbReference type="OrthoDB" id="7876140at2"/>
<feature type="signal peptide" evidence="1">
    <location>
        <begin position="1"/>
        <end position="19"/>
    </location>
</feature>
<dbReference type="AlphaFoldDB" id="A0A6I6IRR5"/>
<dbReference type="KEGG" id="rom:EI983_09890"/>
<proteinExistence type="predicted"/>
<dbReference type="Proteomes" id="UP000428330">
    <property type="component" value="Chromosome"/>
</dbReference>
<evidence type="ECO:0000256" key="1">
    <source>
        <dbReference type="SAM" id="SignalP"/>
    </source>
</evidence>
<accession>A0A6I6IRR5</accession>
<dbReference type="EMBL" id="CP034348">
    <property type="protein sequence ID" value="QGX98571.1"/>
    <property type="molecule type" value="Genomic_DNA"/>
</dbReference>